<accession>A0ABU4HKG3</accession>
<dbReference type="RefSeq" id="WP_318596070.1">
    <property type="nucleotide sequence ID" value="NZ_JAWSTH010000009.1"/>
</dbReference>
<keyword evidence="2" id="KW-1185">Reference proteome</keyword>
<reference evidence="2" key="1">
    <citation type="submission" date="2023-07" db="EMBL/GenBank/DDBJ databases">
        <title>Conexibacter stalactiti sp. nov., isolated from stalactites in a lava cave and emended description of the genus Conexibacter.</title>
        <authorList>
            <person name="Lee S.D."/>
        </authorList>
    </citation>
    <scope>NUCLEOTIDE SEQUENCE [LARGE SCALE GENOMIC DNA]</scope>
    <source>
        <strain evidence="2">KCTC 39840</strain>
    </source>
</reference>
<gene>
    <name evidence="1" type="ORF">R7226_05670</name>
</gene>
<name>A0ABU4HKG3_9ACTN</name>
<evidence type="ECO:0000313" key="1">
    <source>
        <dbReference type="EMBL" id="MDW5593811.1"/>
    </source>
</evidence>
<proteinExistence type="predicted"/>
<dbReference type="EMBL" id="JAWSTH010000009">
    <property type="protein sequence ID" value="MDW5593811.1"/>
    <property type="molecule type" value="Genomic_DNA"/>
</dbReference>
<comment type="caution">
    <text evidence="1">The sequence shown here is derived from an EMBL/GenBank/DDBJ whole genome shotgun (WGS) entry which is preliminary data.</text>
</comment>
<sequence length="146" mass="15708">MQRRSFALLRMRPDGLPPALRQLLGNGRFGVNWALAKRIPVSLPGAYWLVPGRGHLCLVSQVPDVPGAGTACNETWRARREGLATISFERTPPGGRQARVMVGVTRDGARRVLVHTGAAVAAVPVVNGIFTLRDGADAPPDRLSVR</sequence>
<protein>
    <submittedName>
        <fullName evidence="1">Uncharacterized protein</fullName>
    </submittedName>
</protein>
<organism evidence="1 2">
    <name type="scientific">Conexibacter stalactiti</name>
    <dbReference type="NCBI Taxonomy" id="1940611"/>
    <lineage>
        <taxon>Bacteria</taxon>
        <taxon>Bacillati</taxon>
        <taxon>Actinomycetota</taxon>
        <taxon>Thermoleophilia</taxon>
        <taxon>Solirubrobacterales</taxon>
        <taxon>Conexibacteraceae</taxon>
        <taxon>Conexibacter</taxon>
    </lineage>
</organism>
<evidence type="ECO:0000313" key="2">
    <source>
        <dbReference type="Proteomes" id="UP001284601"/>
    </source>
</evidence>
<dbReference type="Proteomes" id="UP001284601">
    <property type="component" value="Unassembled WGS sequence"/>
</dbReference>